<name>A0AA86U0D1_9EUKA</name>
<reference evidence="2" key="1">
    <citation type="submission" date="2023-06" db="EMBL/GenBank/DDBJ databases">
        <authorList>
            <person name="Kurt Z."/>
        </authorList>
    </citation>
    <scope>NUCLEOTIDE SEQUENCE</scope>
</reference>
<feature type="coiled-coil region" evidence="1">
    <location>
        <begin position="252"/>
        <end position="279"/>
    </location>
</feature>
<dbReference type="Proteomes" id="UP001642409">
    <property type="component" value="Unassembled WGS sequence"/>
</dbReference>
<proteinExistence type="predicted"/>
<keyword evidence="4" id="KW-1185">Reference proteome</keyword>
<keyword evidence="1" id="KW-0175">Coiled coil</keyword>
<reference evidence="3 4" key="2">
    <citation type="submission" date="2024-07" db="EMBL/GenBank/DDBJ databases">
        <authorList>
            <person name="Akdeniz Z."/>
        </authorList>
    </citation>
    <scope>NUCLEOTIDE SEQUENCE [LARGE SCALE GENOMIC DNA]</scope>
</reference>
<evidence type="ECO:0000313" key="2">
    <source>
        <dbReference type="EMBL" id="CAI9933717.1"/>
    </source>
</evidence>
<accession>A0AA86U0D1</accession>
<dbReference type="AlphaFoldDB" id="A0AA86U0D1"/>
<dbReference type="EMBL" id="CAXDID020000211">
    <property type="protein sequence ID" value="CAL6056837.1"/>
    <property type="molecule type" value="Genomic_DNA"/>
</dbReference>
<sequence length="308" mass="34495">MNQIYARNSQLIGFSFQCNQQNGNFVAQLQYNIQVTVLNLQICTNINNSNIELNSLFSCENICENGLISIYGLCLKQLLNGQKVENGTEICIFPFNFEGNSCVCERDYVQNGTVCVQIIKQLDILEEYIEKNISNIKTILTKRIVNVQNEVEQKIIELDTRMYSNVSQLLQIIQQQNETTNEQLKLLKISISQVNDSGNTLFNQLQSDFQSVNATLSAQMNSNRNEIIQINSSFNTFAALAIKNNTEQNNAINSFSITLQNLQAQVNALKGQNVYLSSQYDDCGQIVSVCANGICGSFRSVSNCNIGV</sequence>
<evidence type="ECO:0000313" key="3">
    <source>
        <dbReference type="EMBL" id="CAL6056837.1"/>
    </source>
</evidence>
<gene>
    <name evidence="2" type="ORF">HINF_LOCUS21362</name>
    <name evidence="3" type="ORF">HINF_LOCUS47219</name>
</gene>
<dbReference type="EMBL" id="CATOUU010000548">
    <property type="protein sequence ID" value="CAI9933717.1"/>
    <property type="molecule type" value="Genomic_DNA"/>
</dbReference>
<evidence type="ECO:0000256" key="1">
    <source>
        <dbReference type="SAM" id="Coils"/>
    </source>
</evidence>
<organism evidence="2">
    <name type="scientific">Hexamita inflata</name>
    <dbReference type="NCBI Taxonomy" id="28002"/>
    <lineage>
        <taxon>Eukaryota</taxon>
        <taxon>Metamonada</taxon>
        <taxon>Diplomonadida</taxon>
        <taxon>Hexamitidae</taxon>
        <taxon>Hexamitinae</taxon>
        <taxon>Hexamita</taxon>
    </lineage>
</organism>
<protein>
    <submittedName>
        <fullName evidence="3">Hypothetical_protein</fullName>
    </submittedName>
</protein>
<comment type="caution">
    <text evidence="2">The sequence shown here is derived from an EMBL/GenBank/DDBJ whole genome shotgun (WGS) entry which is preliminary data.</text>
</comment>
<evidence type="ECO:0000313" key="4">
    <source>
        <dbReference type="Proteomes" id="UP001642409"/>
    </source>
</evidence>